<sequence>MTIPESSATMESNHGASSDQKTNIETIEDTPKYQAFETENVAGKDRAAELLQNSHERIILSESDNKRLLRKIDLMVLPIMLGVYFLQQLDKSTLSYASVFGLVKDAHLGGQDYSWLGSIVYVAQLVMQPIIAYFLVKLPTGKFAGIMVFCWGVVLSCMCLGKNFKGLLVARFFLGCFEASVAPTFIAITQMWWRRAEQTNRNAAWYAMNGVTNMVGSLLAWGLGHIHSDKMKSYQIIFLACGLLTVVFSVVVFLFLPDSPVEAKFLNDHDKVLAVERLRANQMGVVSTVWKWEHVTESLLDIKTWCWFALIFSISIPSGGVTTFGPLIVNSFGFDSFRTILLNIPFGAVQIIATMGGAALATRLKKKGPPLILLCIPPLIGIVMLLCLKHDKANKGPLLVGYYLISFYPGISPLIYSWSSQNTAGETKKKTTTAILFIGQSAGNIIGPHLYTTGEAPLYRRGLISNLCLFIILIILIVLTTLYLMFLNKKHASRRQQLGKSAIVVDRSMMNAQERAIDDSVGEDTGREGGEKAFDDETDLKNEDFIFVY</sequence>
<keyword evidence="3 8" id="KW-0812">Transmembrane</keyword>
<organism evidence="9 10">
    <name type="scientific">Phialocephala subalpina</name>
    <dbReference type="NCBI Taxonomy" id="576137"/>
    <lineage>
        <taxon>Eukaryota</taxon>
        <taxon>Fungi</taxon>
        <taxon>Dikarya</taxon>
        <taxon>Ascomycota</taxon>
        <taxon>Pezizomycotina</taxon>
        <taxon>Leotiomycetes</taxon>
        <taxon>Helotiales</taxon>
        <taxon>Mollisiaceae</taxon>
        <taxon>Phialocephala</taxon>
        <taxon>Phialocephala fortinii species complex</taxon>
    </lineage>
</organism>
<dbReference type="SUPFAM" id="SSF103473">
    <property type="entry name" value="MFS general substrate transporter"/>
    <property type="match status" value="1"/>
</dbReference>
<evidence type="ECO:0000256" key="5">
    <source>
        <dbReference type="ARBA" id="ARBA00023136"/>
    </source>
</evidence>
<feature type="transmembrane region" description="Helical" evidence="8">
    <location>
        <begin position="368"/>
        <end position="388"/>
    </location>
</feature>
<dbReference type="InterPro" id="IPR011701">
    <property type="entry name" value="MFS"/>
</dbReference>
<feature type="transmembrane region" description="Helical" evidence="8">
    <location>
        <begin position="400"/>
        <end position="419"/>
    </location>
</feature>
<dbReference type="Gene3D" id="1.20.1250.20">
    <property type="entry name" value="MFS general substrate transporter like domains"/>
    <property type="match status" value="2"/>
</dbReference>
<feature type="transmembrane region" description="Helical" evidence="8">
    <location>
        <begin position="205"/>
        <end position="224"/>
    </location>
</feature>
<keyword evidence="10" id="KW-1185">Reference proteome</keyword>
<protein>
    <submittedName>
        <fullName evidence="9">Probable permease of the major facilitator superfamily</fullName>
    </submittedName>
</protein>
<reference evidence="9 10" key="1">
    <citation type="submission" date="2016-03" db="EMBL/GenBank/DDBJ databases">
        <authorList>
            <person name="Ploux O."/>
        </authorList>
    </citation>
    <scope>NUCLEOTIDE SEQUENCE [LARGE SCALE GENOMIC DNA]</scope>
    <source>
        <strain evidence="9 10">UAMH 11012</strain>
    </source>
</reference>
<dbReference type="FunFam" id="1.20.1250.20:FF:000064">
    <property type="entry name" value="MFS allantoate transporter"/>
    <property type="match status" value="1"/>
</dbReference>
<feature type="transmembrane region" description="Helical" evidence="8">
    <location>
        <begin position="463"/>
        <end position="486"/>
    </location>
</feature>
<dbReference type="EMBL" id="FJOG01000004">
    <property type="protein sequence ID" value="CZR53505.1"/>
    <property type="molecule type" value="Genomic_DNA"/>
</dbReference>
<feature type="region of interest" description="Disordered" evidence="7">
    <location>
        <begin position="1"/>
        <end position="24"/>
    </location>
</feature>
<dbReference type="Proteomes" id="UP000184330">
    <property type="component" value="Unassembled WGS sequence"/>
</dbReference>
<feature type="transmembrane region" description="Helical" evidence="8">
    <location>
        <begin position="68"/>
        <end position="86"/>
    </location>
</feature>
<evidence type="ECO:0000256" key="8">
    <source>
        <dbReference type="SAM" id="Phobius"/>
    </source>
</evidence>
<keyword evidence="5 8" id="KW-0472">Membrane</keyword>
<dbReference type="InterPro" id="IPR036259">
    <property type="entry name" value="MFS_trans_sf"/>
</dbReference>
<evidence type="ECO:0000256" key="3">
    <source>
        <dbReference type="ARBA" id="ARBA00022692"/>
    </source>
</evidence>
<dbReference type="AlphaFoldDB" id="A0A1L7WL63"/>
<dbReference type="GO" id="GO:0016020">
    <property type="term" value="C:membrane"/>
    <property type="evidence" value="ECO:0007669"/>
    <property type="project" value="UniProtKB-SubCell"/>
</dbReference>
<evidence type="ECO:0000256" key="4">
    <source>
        <dbReference type="ARBA" id="ARBA00022989"/>
    </source>
</evidence>
<proteinExistence type="inferred from homology"/>
<comment type="similarity">
    <text evidence="6">Belongs to the major facilitator superfamily. Allantoate permease family.</text>
</comment>
<dbReference type="PANTHER" id="PTHR43791">
    <property type="entry name" value="PERMEASE-RELATED"/>
    <property type="match status" value="1"/>
</dbReference>
<dbReference type="Pfam" id="PF07690">
    <property type="entry name" value="MFS_1"/>
    <property type="match status" value="1"/>
</dbReference>
<feature type="transmembrane region" description="Helical" evidence="8">
    <location>
        <begin position="307"/>
        <end position="328"/>
    </location>
</feature>
<feature type="transmembrane region" description="Helical" evidence="8">
    <location>
        <begin position="113"/>
        <end position="136"/>
    </location>
</feature>
<feature type="transmembrane region" description="Helical" evidence="8">
    <location>
        <begin position="340"/>
        <end position="362"/>
    </location>
</feature>
<feature type="transmembrane region" description="Helical" evidence="8">
    <location>
        <begin position="172"/>
        <end position="193"/>
    </location>
</feature>
<dbReference type="PANTHER" id="PTHR43791:SF59">
    <property type="entry name" value="TRANSPORTER, PUTATIVE (AFU_ORTHOLOGUE AFUA_1G06550)-RELATED"/>
    <property type="match status" value="1"/>
</dbReference>
<comment type="subcellular location">
    <subcellularLocation>
        <location evidence="1">Membrane</location>
        <topology evidence="1">Multi-pass membrane protein</topology>
    </subcellularLocation>
</comment>
<dbReference type="OrthoDB" id="6730379at2759"/>
<feature type="transmembrane region" description="Helical" evidence="8">
    <location>
        <begin position="236"/>
        <end position="256"/>
    </location>
</feature>
<evidence type="ECO:0000256" key="7">
    <source>
        <dbReference type="SAM" id="MobiDB-lite"/>
    </source>
</evidence>
<name>A0A1L7WL63_9HELO</name>
<accession>A0A1L7WL63</accession>
<evidence type="ECO:0000256" key="1">
    <source>
        <dbReference type="ARBA" id="ARBA00004141"/>
    </source>
</evidence>
<gene>
    <name evidence="9" type="ORF">PAC_03384</name>
</gene>
<evidence type="ECO:0000313" key="10">
    <source>
        <dbReference type="Proteomes" id="UP000184330"/>
    </source>
</evidence>
<dbReference type="GO" id="GO:0022857">
    <property type="term" value="F:transmembrane transporter activity"/>
    <property type="evidence" value="ECO:0007669"/>
    <property type="project" value="InterPro"/>
</dbReference>
<evidence type="ECO:0000256" key="6">
    <source>
        <dbReference type="ARBA" id="ARBA00037968"/>
    </source>
</evidence>
<evidence type="ECO:0000313" key="9">
    <source>
        <dbReference type="EMBL" id="CZR53505.1"/>
    </source>
</evidence>
<evidence type="ECO:0000256" key="2">
    <source>
        <dbReference type="ARBA" id="ARBA00022448"/>
    </source>
</evidence>
<keyword evidence="4 8" id="KW-1133">Transmembrane helix</keyword>
<keyword evidence="2" id="KW-0813">Transport</keyword>
<feature type="transmembrane region" description="Helical" evidence="8">
    <location>
        <begin position="142"/>
        <end position="160"/>
    </location>
</feature>